<feature type="compositionally biased region" description="Basic and acidic residues" evidence="1">
    <location>
        <begin position="275"/>
        <end position="297"/>
    </location>
</feature>
<feature type="region of interest" description="Disordered" evidence="1">
    <location>
        <begin position="592"/>
        <end position="664"/>
    </location>
</feature>
<feature type="compositionally biased region" description="Polar residues" evidence="1">
    <location>
        <begin position="303"/>
        <end position="316"/>
    </location>
</feature>
<feature type="compositionally biased region" description="Low complexity" evidence="1">
    <location>
        <begin position="595"/>
        <end position="606"/>
    </location>
</feature>
<feature type="compositionally biased region" description="Polar residues" evidence="1">
    <location>
        <begin position="176"/>
        <end position="186"/>
    </location>
</feature>
<evidence type="ECO:0000313" key="2">
    <source>
        <dbReference type="EMBL" id="KAK0550410.1"/>
    </source>
</evidence>
<dbReference type="Proteomes" id="UP001176517">
    <property type="component" value="Unassembled WGS sequence"/>
</dbReference>
<evidence type="ECO:0000313" key="3">
    <source>
        <dbReference type="Proteomes" id="UP001176517"/>
    </source>
</evidence>
<evidence type="ECO:0000256" key="1">
    <source>
        <dbReference type="SAM" id="MobiDB-lite"/>
    </source>
</evidence>
<protein>
    <submittedName>
        <fullName evidence="2">Uncharacterized protein</fullName>
    </submittedName>
</protein>
<feature type="compositionally biased region" description="Polar residues" evidence="1">
    <location>
        <begin position="426"/>
        <end position="446"/>
    </location>
</feature>
<sequence>MTKTASPLAGRLDSSPPQHQRRQSAAHSPPSSNSSLSQRPKEDASGALNEPQLSATPSSDNSRPSNPRSKASPALHAPSQQPNAKLRTSARVNSTGSGTTSPASASTSDTHSQSSSSTLAHGSTTSTVPSELHRHSPFSPPLVTPFNTNATEVSATTATPQPPPQPSRPKTKTVAEASSSLQNASTPSLLNAANEQQRILPPLSPLSSARAVAAQLTVLASEAAALVPTFPTPSEAAALALSTMDLSGMDIETRRKLQRKERDRARRAAQAAVRNAERAARKAKEAEEEVKKLEREAKRRRIASSTSADGSQGKSTSLLEEDVDLDSESDAPVNTVSTARRTGSGPIRHKEESQAQSLATDSQSFYGDDDDDDIDMLSASSRSRLSQSKRPRVGPSKAKIDTLDESELADVSMAHSDHVDIDHPNKSSSASGTSANQILERQSRSGSAAHRFPRSLTANVPERSRSRSSSPAEASAYLAAQSRMISDSSLLAVPRLGSGTASDAFPTSIAGASGDVLAPKTQLFNPLLQSPLLLPIHSSPIPRADGSVALHIPISIAHGSVNVTHDHQSDIRSINPGFGSNGMMRMIGGVRKNRGQSSQIAASGAAPEQADAFTSTSQREASRQSGSLNVLGSAFTPTQGGLGLEIGDAKQAPPSPVGPAPRRPLTEDELALAQLQYQYQCAYTASTGARSSSRSRSIIPLRAHAAAGAARLTRGRHGRTENAEFSDSDADMEGSTPHAPAQARGPISAAAIALRRQRAGSSSNSVRRAGSRHAFSHHHPPFYFGGSAAADLLDAGYVSSSALSDEGASASENEDFSKAMLHFDYGNASVDELDGVHVRRKHQQKQKAYLKSAGSGVTIGGSPLVKTLERCPQDDEEEEQHCGVSQIGATAPRTSTPVKISPPTDIFGSGASSSESSVTSSASIGAGVNTAATTLQSTPIQSPTDGEMKSLLARGTQTQINGLGLGVGLGLSLEVEKSASTSSPSPTISDVGTSGYFSPGGRGSQSSVSSLSGLSTSTAGTQKGLLDESVLKAVPALSLDGTDLLSLESSRISTVAHGPGGIVSTLAAPMDTKGVATPSRTRSKAHIQSSTVRSTSEESKPSMSTASATPNMRDIEAMSDITAVHALSPHSPGPWEQALASSSENAIQHDAATANTQHVSKSSKKDGFGERRTRHARAAKATLVVPTEDEKLKQPSSPGPVSASFREGAIVTRTRSGSLRQRGVKRKAGGELVASNDIRASSISGPAADGDVYFEAPEDVALSELDGVW</sequence>
<proteinExistence type="predicted"/>
<feature type="compositionally biased region" description="Acidic residues" evidence="1">
    <location>
        <begin position="319"/>
        <end position="329"/>
    </location>
</feature>
<feature type="region of interest" description="Disordered" evidence="1">
    <location>
        <begin position="255"/>
        <end position="405"/>
    </location>
</feature>
<feature type="compositionally biased region" description="Polar residues" evidence="1">
    <location>
        <begin position="1101"/>
        <end position="1110"/>
    </location>
</feature>
<reference evidence="2" key="1">
    <citation type="journal article" date="2023" name="PhytoFront">
        <title>Draft Genome Resources of Seven Strains of Tilletia horrida, Causal Agent of Kernel Smut of Rice.</title>
        <authorList>
            <person name="Khanal S."/>
            <person name="Antony Babu S."/>
            <person name="Zhou X.G."/>
        </authorList>
    </citation>
    <scope>NUCLEOTIDE SEQUENCE</scope>
    <source>
        <strain evidence="2">TX6</strain>
    </source>
</reference>
<feature type="region of interest" description="Disordered" evidence="1">
    <location>
        <begin position="1152"/>
        <end position="1229"/>
    </location>
</feature>
<organism evidence="2 3">
    <name type="scientific">Tilletia horrida</name>
    <dbReference type="NCBI Taxonomy" id="155126"/>
    <lineage>
        <taxon>Eukaryota</taxon>
        <taxon>Fungi</taxon>
        <taxon>Dikarya</taxon>
        <taxon>Basidiomycota</taxon>
        <taxon>Ustilaginomycotina</taxon>
        <taxon>Exobasidiomycetes</taxon>
        <taxon>Tilletiales</taxon>
        <taxon>Tilletiaceae</taxon>
        <taxon>Tilletia</taxon>
    </lineage>
</organism>
<feature type="compositionally biased region" description="Low complexity" evidence="1">
    <location>
        <begin position="978"/>
        <end position="989"/>
    </location>
</feature>
<feature type="region of interest" description="Disordered" evidence="1">
    <location>
        <begin position="418"/>
        <end position="474"/>
    </location>
</feature>
<feature type="compositionally biased region" description="Low complexity" evidence="1">
    <location>
        <begin position="1004"/>
        <end position="1019"/>
    </location>
</feature>
<feature type="region of interest" description="Disordered" evidence="1">
    <location>
        <begin position="1"/>
        <end position="186"/>
    </location>
</feature>
<feature type="compositionally biased region" description="Polar residues" evidence="1">
    <location>
        <begin position="332"/>
        <end position="341"/>
    </location>
</feature>
<feature type="region of interest" description="Disordered" evidence="1">
    <location>
        <begin position="1073"/>
        <end position="1112"/>
    </location>
</feature>
<feature type="region of interest" description="Disordered" evidence="1">
    <location>
        <begin position="708"/>
        <end position="744"/>
    </location>
</feature>
<comment type="caution">
    <text evidence="2">The sequence shown here is derived from an EMBL/GenBank/DDBJ whole genome shotgun (WGS) entry which is preliminary data.</text>
</comment>
<dbReference type="EMBL" id="JAPDMZ010000093">
    <property type="protein sequence ID" value="KAK0550410.1"/>
    <property type="molecule type" value="Genomic_DNA"/>
</dbReference>
<feature type="compositionally biased region" description="Low complexity" evidence="1">
    <location>
        <begin position="94"/>
        <end position="127"/>
    </location>
</feature>
<feature type="compositionally biased region" description="Low complexity" evidence="1">
    <location>
        <begin position="908"/>
        <end position="920"/>
    </location>
</feature>
<gene>
    <name evidence="2" type="ORF">OC846_003677</name>
</gene>
<feature type="compositionally biased region" description="Low complexity" evidence="1">
    <location>
        <begin position="25"/>
        <end position="37"/>
    </location>
</feature>
<accession>A0AAN6GQ33</accession>
<dbReference type="AlphaFoldDB" id="A0AAN6GQ33"/>
<feature type="compositionally biased region" description="Low complexity" evidence="1">
    <location>
        <begin position="57"/>
        <end position="69"/>
    </location>
</feature>
<feature type="compositionally biased region" description="Polar residues" evidence="1">
    <location>
        <begin position="612"/>
        <end position="639"/>
    </location>
</feature>
<keyword evidence="3" id="KW-1185">Reference proteome</keyword>
<feature type="region of interest" description="Disordered" evidence="1">
    <location>
        <begin position="874"/>
        <end position="920"/>
    </location>
</feature>
<feature type="compositionally biased region" description="Pro residues" evidence="1">
    <location>
        <begin position="653"/>
        <end position="662"/>
    </location>
</feature>
<feature type="region of interest" description="Disordered" evidence="1">
    <location>
        <begin position="978"/>
        <end position="1019"/>
    </location>
</feature>
<name>A0AAN6GQ33_9BASI</name>
<feature type="compositionally biased region" description="Basic and acidic residues" evidence="1">
    <location>
        <begin position="255"/>
        <end position="266"/>
    </location>
</feature>
<feature type="compositionally biased region" description="Low complexity" evidence="1">
    <location>
        <begin position="376"/>
        <end position="386"/>
    </location>
</feature>